<dbReference type="AlphaFoldDB" id="W2NC91"/>
<dbReference type="EMBL" id="KI692967">
    <property type="protein sequence ID" value="ETM46175.1"/>
    <property type="molecule type" value="Genomic_DNA"/>
</dbReference>
<evidence type="ECO:0000313" key="7">
    <source>
        <dbReference type="Proteomes" id="UP000053864"/>
    </source>
</evidence>
<evidence type="ECO:0000259" key="3">
    <source>
        <dbReference type="Pfam" id="PF00005"/>
    </source>
</evidence>
<dbReference type="InterPro" id="IPR003439">
    <property type="entry name" value="ABC_transporter-like_ATP-bd"/>
</dbReference>
<dbReference type="VEuPathDB" id="FungiDB:PPTG_12167"/>
<protein>
    <recommendedName>
        <fullName evidence="3">ABC transporter domain-containing protein</fullName>
    </recommendedName>
</protein>
<dbReference type="Gene3D" id="3.40.50.300">
    <property type="entry name" value="P-loop containing nucleotide triphosphate hydrolases"/>
    <property type="match status" value="1"/>
</dbReference>
<dbReference type="Proteomes" id="UP000053864">
    <property type="component" value="Unassembled WGS sequence"/>
</dbReference>
<accession>W2NC91</accession>
<dbReference type="Proteomes" id="UP000054532">
    <property type="component" value="Unassembled WGS sequence"/>
</dbReference>
<proteinExistence type="inferred from homology"/>
<dbReference type="GO" id="GO:0005524">
    <property type="term" value="F:ATP binding"/>
    <property type="evidence" value="ECO:0007669"/>
    <property type="project" value="InterPro"/>
</dbReference>
<dbReference type="GO" id="GO:0016887">
    <property type="term" value="F:ATP hydrolysis activity"/>
    <property type="evidence" value="ECO:0007669"/>
    <property type="project" value="InterPro"/>
</dbReference>
<gene>
    <name evidence="6" type="ORF">L914_08901</name>
    <name evidence="4" type="ORF">L915_09034</name>
    <name evidence="5" type="ORF">L916_08949</name>
</gene>
<dbReference type="InterPro" id="IPR052215">
    <property type="entry name" value="Plant_ABCG"/>
</dbReference>
<evidence type="ECO:0000313" key="4">
    <source>
        <dbReference type="EMBL" id="ETK86332.1"/>
    </source>
</evidence>
<reference evidence="6" key="3">
    <citation type="submission" date="2013-11" db="EMBL/GenBank/DDBJ databases">
        <title>The Genome Sequence of Phytophthora parasitica IAC_01/95.</title>
        <authorList>
            <consortium name="The Broad Institute Genomics Platform"/>
            <person name="Russ C."/>
            <person name="Tyler B."/>
            <person name="Panabieres F."/>
            <person name="Shan W."/>
            <person name="Tripathy S."/>
            <person name="Grunwald N."/>
            <person name="Machado M."/>
            <person name="Johnson C.S."/>
            <person name="Arredondo F."/>
            <person name="Hong C."/>
            <person name="Coffey M."/>
            <person name="Young S.K."/>
            <person name="Zeng Q."/>
            <person name="Gargeya S."/>
            <person name="Fitzgerald M."/>
            <person name="Abouelleil A."/>
            <person name="Alvarado L."/>
            <person name="Chapman S.B."/>
            <person name="Gainer-Dewar J."/>
            <person name="Goldberg J."/>
            <person name="Griggs A."/>
            <person name="Gujja S."/>
            <person name="Hansen M."/>
            <person name="Howarth C."/>
            <person name="Imamovic A."/>
            <person name="Ireland A."/>
            <person name="Larimer J."/>
            <person name="McCowan C."/>
            <person name="Murphy C."/>
            <person name="Pearson M."/>
            <person name="Poon T.W."/>
            <person name="Priest M."/>
            <person name="Roberts A."/>
            <person name="Saif S."/>
            <person name="Shea T."/>
            <person name="Sykes S."/>
            <person name="Wortman J."/>
            <person name="Nusbaum C."/>
            <person name="Birren B."/>
        </authorList>
    </citation>
    <scope>NUCLEOTIDE SEQUENCE [LARGE SCALE GENOMIC DNA]</scope>
    <source>
        <strain evidence="6">IAC_01/95</strain>
    </source>
</reference>
<keyword evidence="2" id="KW-0813">Transport</keyword>
<dbReference type="PANTHER" id="PTHR48042:SF11">
    <property type="entry name" value="ABC TRANSPORTER G FAMILY MEMBER 11"/>
    <property type="match status" value="1"/>
</dbReference>
<reference evidence="4" key="1">
    <citation type="submission" date="2013-11" db="EMBL/GenBank/DDBJ databases">
        <title>The Genome Sequence of Phytophthora parasitica CJ02B3.</title>
        <authorList>
            <consortium name="The Broad Institute Genomics Platform"/>
            <person name="Russ C."/>
            <person name="Tyler B."/>
            <person name="Panabieres F."/>
            <person name="Shan W."/>
            <person name="Tripathy S."/>
            <person name="Grunwald N."/>
            <person name="Machado M."/>
            <person name="Johnson C.S."/>
            <person name="Arredondo F."/>
            <person name="Hong C."/>
            <person name="Coffey M."/>
            <person name="Young S.K."/>
            <person name="Zeng Q."/>
            <person name="Gargeya S."/>
            <person name="Fitzgerald M."/>
            <person name="Abouelleil A."/>
            <person name="Alvarado L."/>
            <person name="Chapman S.B."/>
            <person name="Gainer-Dewar J."/>
            <person name="Goldberg J."/>
            <person name="Griggs A."/>
            <person name="Gujja S."/>
            <person name="Hansen M."/>
            <person name="Howarth C."/>
            <person name="Imamovic A."/>
            <person name="Ireland A."/>
            <person name="Larimer J."/>
            <person name="McCowan C."/>
            <person name="Murphy C."/>
            <person name="Pearson M."/>
            <person name="Poon T.W."/>
            <person name="Priest M."/>
            <person name="Roberts A."/>
            <person name="Saif S."/>
            <person name="Shea T."/>
            <person name="Sykes S."/>
            <person name="Wortman J."/>
            <person name="Nusbaum C."/>
            <person name="Birren B."/>
        </authorList>
    </citation>
    <scope>NUCLEOTIDE SEQUENCE [LARGE SCALE GENOMIC DNA]</scope>
    <source>
        <strain evidence="4">CJ02B3</strain>
    </source>
</reference>
<dbReference type="PANTHER" id="PTHR48042">
    <property type="entry name" value="ABC TRANSPORTER G FAMILY MEMBER 11"/>
    <property type="match status" value="1"/>
</dbReference>
<feature type="non-terminal residue" evidence="6">
    <location>
        <position position="219"/>
    </location>
</feature>
<evidence type="ECO:0000256" key="2">
    <source>
        <dbReference type="ARBA" id="ARBA00022448"/>
    </source>
</evidence>
<organism evidence="6">
    <name type="scientific">Phytophthora nicotianae</name>
    <name type="common">Potato buckeye rot agent</name>
    <name type="synonym">Phytophthora parasitica</name>
    <dbReference type="NCBI Taxonomy" id="4792"/>
    <lineage>
        <taxon>Eukaryota</taxon>
        <taxon>Sar</taxon>
        <taxon>Stramenopiles</taxon>
        <taxon>Oomycota</taxon>
        <taxon>Peronosporomycetes</taxon>
        <taxon>Peronosporales</taxon>
        <taxon>Peronosporaceae</taxon>
        <taxon>Phytophthora</taxon>
    </lineage>
</organism>
<dbReference type="SUPFAM" id="SSF52540">
    <property type="entry name" value="P-loop containing nucleoside triphosphate hydrolases"/>
    <property type="match status" value="1"/>
</dbReference>
<feature type="domain" description="ABC transporter" evidence="3">
    <location>
        <begin position="68"/>
        <end position="219"/>
    </location>
</feature>
<evidence type="ECO:0000313" key="6">
    <source>
        <dbReference type="EMBL" id="ETM46175.1"/>
    </source>
</evidence>
<reference evidence="5 7" key="2">
    <citation type="submission" date="2013-11" db="EMBL/GenBank/DDBJ databases">
        <title>The Genome Sequence of Phytophthora parasitica CJ05E6.</title>
        <authorList>
            <consortium name="The Broad Institute Genomics Platform"/>
            <person name="Russ C."/>
            <person name="Tyler B."/>
            <person name="Panabieres F."/>
            <person name="Shan W."/>
            <person name="Tripathy S."/>
            <person name="Grunwald N."/>
            <person name="Machado M."/>
            <person name="Johnson C.S."/>
            <person name="Arredondo F."/>
            <person name="Hong C."/>
            <person name="Coffey M."/>
            <person name="Young S.K."/>
            <person name="Zeng Q."/>
            <person name="Gargeya S."/>
            <person name="Fitzgerald M."/>
            <person name="Abouelleil A."/>
            <person name="Alvarado L."/>
            <person name="Chapman S.B."/>
            <person name="Gainer-Dewar J."/>
            <person name="Goldberg J."/>
            <person name="Griggs A."/>
            <person name="Gujja S."/>
            <person name="Hansen M."/>
            <person name="Howarth C."/>
            <person name="Imamovic A."/>
            <person name="Ireland A."/>
            <person name="Larimer J."/>
            <person name="McCowan C."/>
            <person name="Murphy C."/>
            <person name="Pearson M."/>
            <person name="Poon T.W."/>
            <person name="Priest M."/>
            <person name="Roberts A."/>
            <person name="Saif S."/>
            <person name="Shea T."/>
            <person name="Sykes S."/>
            <person name="Wortman J."/>
            <person name="Nusbaum C."/>
            <person name="Birren B."/>
        </authorList>
    </citation>
    <scope>NUCLEOTIDE SEQUENCE [LARGE SCALE GENOMIC DNA]</scope>
    <source>
        <strain evidence="5 7">CJ05E6</strain>
    </source>
</reference>
<dbReference type="Proteomes" id="UP000053236">
    <property type="component" value="Unassembled WGS sequence"/>
</dbReference>
<dbReference type="EMBL" id="KI673028">
    <property type="protein sequence ID" value="ETL39753.1"/>
    <property type="molecule type" value="Genomic_DNA"/>
</dbReference>
<comment type="similarity">
    <text evidence="1">Belongs to the ABC transporter superfamily. ABCG family. Eye pigment precursor importer (TC 3.A.1.204) subfamily.</text>
</comment>
<evidence type="ECO:0000313" key="5">
    <source>
        <dbReference type="EMBL" id="ETL39753.1"/>
    </source>
</evidence>
<name>W2NC91_PHYNI</name>
<evidence type="ECO:0000256" key="1">
    <source>
        <dbReference type="ARBA" id="ARBA00005814"/>
    </source>
</evidence>
<dbReference type="InterPro" id="IPR027417">
    <property type="entry name" value="P-loop_NTPase"/>
</dbReference>
<dbReference type="Pfam" id="PF00005">
    <property type="entry name" value="ABC_tran"/>
    <property type="match status" value="1"/>
</dbReference>
<sequence>MTFVMESPRSARGLSYAMLESQSLETRGKLEPSYQHLNNPCILCWNNLSYTVDTPKTADDPKGKKTILNNVSGRCAPGELTAIMGPSGSGKTTLVDLLADRISSGEVTGDIELNGEARVAKTFRAVTSYVAQEDSLLGSFTVLETMRMAAKLSLPNSVTSKQIETRVDDVVEAMGLATCRHTLVGDIFRKGLSGGQKRRLSIAIELLSNPSILILDEPT</sequence>
<dbReference type="EMBL" id="KI686396">
    <property type="protein sequence ID" value="ETK86332.1"/>
    <property type="molecule type" value="Genomic_DNA"/>
</dbReference>